<name>A0ABQ2RZ98_9DEIO</name>
<feature type="region of interest" description="Disordered" evidence="1">
    <location>
        <begin position="83"/>
        <end position="154"/>
    </location>
</feature>
<dbReference type="Proteomes" id="UP000634308">
    <property type="component" value="Unassembled WGS sequence"/>
</dbReference>
<accession>A0ABQ2RZ98</accession>
<dbReference type="RefSeq" id="WP_189066848.1">
    <property type="nucleotide sequence ID" value="NZ_BMQM01000058.1"/>
</dbReference>
<keyword evidence="3" id="KW-1185">Reference proteome</keyword>
<reference evidence="3" key="1">
    <citation type="journal article" date="2019" name="Int. J. Syst. Evol. Microbiol.">
        <title>The Global Catalogue of Microorganisms (GCM) 10K type strain sequencing project: providing services to taxonomists for standard genome sequencing and annotation.</title>
        <authorList>
            <consortium name="The Broad Institute Genomics Platform"/>
            <consortium name="The Broad Institute Genome Sequencing Center for Infectious Disease"/>
            <person name="Wu L."/>
            <person name="Ma J."/>
        </authorList>
    </citation>
    <scope>NUCLEOTIDE SEQUENCE [LARGE SCALE GENOMIC DNA]</scope>
    <source>
        <strain evidence="3">JCM 31404</strain>
    </source>
</reference>
<protein>
    <submittedName>
        <fullName evidence="2">Uncharacterized protein</fullName>
    </submittedName>
</protein>
<evidence type="ECO:0000313" key="3">
    <source>
        <dbReference type="Proteomes" id="UP000634308"/>
    </source>
</evidence>
<evidence type="ECO:0000256" key="1">
    <source>
        <dbReference type="SAM" id="MobiDB-lite"/>
    </source>
</evidence>
<gene>
    <name evidence="2" type="ORF">GCM10008959_40940</name>
</gene>
<dbReference type="EMBL" id="BMQM01000058">
    <property type="protein sequence ID" value="GGR75771.1"/>
    <property type="molecule type" value="Genomic_DNA"/>
</dbReference>
<proteinExistence type="predicted"/>
<comment type="caution">
    <text evidence="2">The sequence shown here is derived from an EMBL/GenBank/DDBJ whole genome shotgun (WGS) entry which is preliminary data.</text>
</comment>
<organism evidence="2 3">
    <name type="scientific">Deinococcus seoulensis</name>
    <dbReference type="NCBI Taxonomy" id="1837379"/>
    <lineage>
        <taxon>Bacteria</taxon>
        <taxon>Thermotogati</taxon>
        <taxon>Deinococcota</taxon>
        <taxon>Deinococci</taxon>
        <taxon>Deinococcales</taxon>
        <taxon>Deinococcaceae</taxon>
        <taxon>Deinococcus</taxon>
    </lineage>
</organism>
<feature type="compositionally biased region" description="Low complexity" evidence="1">
    <location>
        <begin position="88"/>
        <end position="124"/>
    </location>
</feature>
<evidence type="ECO:0000313" key="2">
    <source>
        <dbReference type="EMBL" id="GGR75771.1"/>
    </source>
</evidence>
<sequence length="154" mass="16209">MNTRETTAARLYALTWNSVTHELAATSARDLAAQVQAITSSKQAAGLARAAWGDDQADLQLAGVRLVAVGRIVRQVWRSVAVNRTPGTVHSVSDSSDSNASNTAAPDITSTANSASNTSNDGSAIRPALARFRPVSEEARNDSTHYDAATRGDE</sequence>
<feature type="compositionally biased region" description="Basic and acidic residues" evidence="1">
    <location>
        <begin position="134"/>
        <end position="154"/>
    </location>
</feature>